<gene>
    <name evidence="4" type="ORF">GO621_10915</name>
</gene>
<accession>A0A7K1SXK5</accession>
<sequence length="326" mass="37941">MKLSIIVPVYNKSKYINRCIQSILSQTFTDFELILVNDGSTDDSGDRCNFYAILDSRVVVIHQNNHGVSAARNAGLNIARGTYIGFVDCDDEIDPDMYSTLINTAKHYDADISICGVRKVFPYKVELYYGTNAIKVYNKIEAIGGLFKKKFSRSVCDKIYKAEIAKKIKFEGYMNEDTFYNFLIFIETNKIVFNDVIKYNYLIRDNSVTMTKFSKKDLDTIFFSERMIKICEEKLPELIYNAKYYDLVNNISLLNLILMSKKELHLNEYNHVVRNLDNYSNYVNKNSIKSKHKYAYNIFKLNPTIYEFLMKTYCKITNADVSKKNN</sequence>
<reference evidence="4 5" key="1">
    <citation type="submission" date="2019-12" db="EMBL/GenBank/DDBJ databases">
        <title>Mucilaginibacter sp. HMF7410 genome sequencing and assembly.</title>
        <authorList>
            <person name="Kang H."/>
            <person name="Cha I."/>
            <person name="Kim H."/>
            <person name="Joh K."/>
        </authorList>
    </citation>
    <scope>NUCLEOTIDE SEQUENCE [LARGE SCALE GENOMIC DNA]</scope>
    <source>
        <strain evidence="4 5">HMF7410</strain>
    </source>
</reference>
<dbReference type="EMBL" id="WPIK01000009">
    <property type="protein sequence ID" value="MVN22043.1"/>
    <property type="molecule type" value="Genomic_DNA"/>
</dbReference>
<keyword evidence="2 4" id="KW-0808">Transferase</keyword>
<dbReference type="PANTHER" id="PTHR22916:SF51">
    <property type="entry name" value="GLYCOSYLTRANSFERASE EPSH-RELATED"/>
    <property type="match status" value="1"/>
</dbReference>
<dbReference type="Proteomes" id="UP000462014">
    <property type="component" value="Unassembled WGS sequence"/>
</dbReference>
<dbReference type="Gene3D" id="3.90.550.10">
    <property type="entry name" value="Spore Coat Polysaccharide Biosynthesis Protein SpsA, Chain A"/>
    <property type="match status" value="1"/>
</dbReference>
<dbReference type="CDD" id="cd00761">
    <property type="entry name" value="Glyco_tranf_GTA_type"/>
    <property type="match status" value="1"/>
</dbReference>
<dbReference type="Pfam" id="PF00535">
    <property type="entry name" value="Glycos_transf_2"/>
    <property type="match status" value="1"/>
</dbReference>
<dbReference type="AlphaFoldDB" id="A0A7K1SXK5"/>
<keyword evidence="5" id="KW-1185">Reference proteome</keyword>
<organism evidence="4 5">
    <name type="scientific">Mucilaginibacter arboris</name>
    <dbReference type="NCBI Taxonomy" id="2682090"/>
    <lineage>
        <taxon>Bacteria</taxon>
        <taxon>Pseudomonadati</taxon>
        <taxon>Bacteroidota</taxon>
        <taxon>Sphingobacteriia</taxon>
        <taxon>Sphingobacteriales</taxon>
        <taxon>Sphingobacteriaceae</taxon>
        <taxon>Mucilaginibacter</taxon>
    </lineage>
</organism>
<evidence type="ECO:0000256" key="1">
    <source>
        <dbReference type="ARBA" id="ARBA00022676"/>
    </source>
</evidence>
<dbReference type="GO" id="GO:0016758">
    <property type="term" value="F:hexosyltransferase activity"/>
    <property type="evidence" value="ECO:0007669"/>
    <property type="project" value="UniProtKB-ARBA"/>
</dbReference>
<protein>
    <submittedName>
        <fullName evidence="4">Glycosyltransferase</fullName>
    </submittedName>
</protein>
<comment type="caution">
    <text evidence="4">The sequence shown here is derived from an EMBL/GenBank/DDBJ whole genome shotgun (WGS) entry which is preliminary data.</text>
</comment>
<dbReference type="RefSeq" id="WP_157566928.1">
    <property type="nucleotide sequence ID" value="NZ_WPIK01000009.1"/>
</dbReference>
<evidence type="ECO:0000313" key="4">
    <source>
        <dbReference type="EMBL" id="MVN22043.1"/>
    </source>
</evidence>
<feature type="domain" description="Glycosyltransferase 2-like" evidence="3">
    <location>
        <begin position="4"/>
        <end position="163"/>
    </location>
</feature>
<proteinExistence type="predicted"/>
<name>A0A7K1SXK5_9SPHI</name>
<dbReference type="PANTHER" id="PTHR22916">
    <property type="entry name" value="GLYCOSYLTRANSFERASE"/>
    <property type="match status" value="1"/>
</dbReference>
<evidence type="ECO:0000259" key="3">
    <source>
        <dbReference type="Pfam" id="PF00535"/>
    </source>
</evidence>
<dbReference type="SUPFAM" id="SSF53448">
    <property type="entry name" value="Nucleotide-diphospho-sugar transferases"/>
    <property type="match status" value="1"/>
</dbReference>
<dbReference type="InterPro" id="IPR029044">
    <property type="entry name" value="Nucleotide-diphossugar_trans"/>
</dbReference>
<evidence type="ECO:0000256" key="2">
    <source>
        <dbReference type="ARBA" id="ARBA00022679"/>
    </source>
</evidence>
<dbReference type="InterPro" id="IPR001173">
    <property type="entry name" value="Glyco_trans_2-like"/>
</dbReference>
<keyword evidence="1" id="KW-0328">Glycosyltransferase</keyword>
<evidence type="ECO:0000313" key="5">
    <source>
        <dbReference type="Proteomes" id="UP000462014"/>
    </source>
</evidence>